<organism evidence="1 2">
    <name type="scientific">Draconibacterium orientale</name>
    <dbReference type="NCBI Taxonomy" id="1168034"/>
    <lineage>
        <taxon>Bacteria</taxon>
        <taxon>Pseudomonadati</taxon>
        <taxon>Bacteroidota</taxon>
        <taxon>Bacteroidia</taxon>
        <taxon>Marinilabiliales</taxon>
        <taxon>Prolixibacteraceae</taxon>
        <taxon>Draconibacterium</taxon>
    </lineage>
</organism>
<evidence type="ECO:0000313" key="2">
    <source>
        <dbReference type="Proteomes" id="UP000181981"/>
    </source>
</evidence>
<sequence length="56" mass="6473">MISRWAKNTLKIVLNLTDKNKAANALHYHRYVNQPSNSSLNPMLSNLGYLEIKCKR</sequence>
<protein>
    <submittedName>
        <fullName evidence="1">Uncharacterized protein</fullName>
    </submittedName>
</protein>
<dbReference type="AlphaFoldDB" id="A0A1H9YHD0"/>
<dbReference type="Proteomes" id="UP000181981">
    <property type="component" value="Unassembled WGS sequence"/>
</dbReference>
<evidence type="ECO:0000313" key="1">
    <source>
        <dbReference type="EMBL" id="SES67990.1"/>
    </source>
</evidence>
<dbReference type="EMBL" id="FOHT01000001">
    <property type="protein sequence ID" value="SES67990.1"/>
    <property type="molecule type" value="Genomic_DNA"/>
</dbReference>
<accession>A0A1H9YHD0</accession>
<gene>
    <name evidence="1" type="ORF">SAMN05444285_101174</name>
</gene>
<reference evidence="1 2" key="1">
    <citation type="submission" date="2016-10" db="EMBL/GenBank/DDBJ databases">
        <authorList>
            <person name="de Groot N.N."/>
        </authorList>
    </citation>
    <scope>NUCLEOTIDE SEQUENCE [LARGE SCALE GENOMIC DNA]</scope>
    <source>
        <strain evidence="1 2">DSM 25947</strain>
    </source>
</reference>
<proteinExistence type="predicted"/>
<name>A0A1H9YHD0_9BACT</name>